<keyword evidence="6 8" id="KW-1133">Transmembrane helix</keyword>
<dbReference type="PANTHER" id="PTHR20994">
    <property type="entry name" value="ER MEMBRANE PROTEIN COMPLEX SUBUNIT 6"/>
    <property type="match status" value="1"/>
</dbReference>
<dbReference type="InterPro" id="IPR008504">
    <property type="entry name" value="Emc6"/>
</dbReference>
<evidence type="ECO:0000256" key="7">
    <source>
        <dbReference type="ARBA" id="ARBA00023136"/>
    </source>
</evidence>
<keyword evidence="5" id="KW-0256">Endoplasmic reticulum</keyword>
<evidence type="ECO:0000256" key="8">
    <source>
        <dbReference type="SAM" id="Phobius"/>
    </source>
</evidence>
<dbReference type="GO" id="GO:0034975">
    <property type="term" value="P:protein folding in endoplasmic reticulum"/>
    <property type="evidence" value="ECO:0007669"/>
    <property type="project" value="TreeGrafter"/>
</dbReference>
<keyword evidence="7 8" id="KW-0472">Membrane</keyword>
<dbReference type="AlphaFoldDB" id="A0A9P7A7I2"/>
<evidence type="ECO:0000256" key="4">
    <source>
        <dbReference type="ARBA" id="ARBA00022692"/>
    </source>
</evidence>
<dbReference type="InterPro" id="IPR029008">
    <property type="entry name" value="EMC6-like"/>
</dbReference>
<evidence type="ECO:0000256" key="5">
    <source>
        <dbReference type="ARBA" id="ARBA00022824"/>
    </source>
</evidence>
<evidence type="ECO:0000256" key="6">
    <source>
        <dbReference type="ARBA" id="ARBA00022989"/>
    </source>
</evidence>
<comment type="similarity">
    <text evidence="2">Belongs to the EMC6 family.</text>
</comment>
<name>A0A9P7A7I2_9AGAM</name>
<sequence length="121" mass="13289">MSTTTDNAAQLIFAPNVMHNQALTSVKFLSSCFAGAVAGILGLENWLGFALFIASIVSTSFIIYAINCRGKPAKYLPGGLGELVNPGQDNIFTFILVWTLFYGAHLRLFRRSTRIYTNLTH</sequence>
<comment type="caution">
    <text evidence="9">The sequence shown here is derived from an EMBL/GenBank/DDBJ whole genome shotgun (WGS) entry which is preliminary data.</text>
</comment>
<dbReference type="Pfam" id="PF07019">
    <property type="entry name" value="EMC6"/>
    <property type="match status" value="1"/>
</dbReference>
<dbReference type="OrthoDB" id="16510at2759"/>
<dbReference type="PANTHER" id="PTHR20994:SF0">
    <property type="entry name" value="ER MEMBRANE PROTEIN COMPLEX SUBUNIT 6"/>
    <property type="match status" value="1"/>
</dbReference>
<feature type="transmembrane region" description="Helical" evidence="8">
    <location>
        <begin position="22"/>
        <end position="41"/>
    </location>
</feature>
<evidence type="ECO:0000256" key="3">
    <source>
        <dbReference type="ARBA" id="ARBA00020827"/>
    </source>
</evidence>
<evidence type="ECO:0000313" key="9">
    <source>
        <dbReference type="EMBL" id="KAG1782906.1"/>
    </source>
</evidence>
<feature type="transmembrane region" description="Helical" evidence="8">
    <location>
        <begin position="91"/>
        <end position="109"/>
    </location>
</feature>
<keyword evidence="4 8" id="KW-0812">Transmembrane</keyword>
<dbReference type="GO" id="GO:0072546">
    <property type="term" value="C:EMC complex"/>
    <property type="evidence" value="ECO:0007669"/>
    <property type="project" value="InterPro"/>
</dbReference>
<organism evidence="9 10">
    <name type="scientific">Suillus placidus</name>
    <dbReference type="NCBI Taxonomy" id="48579"/>
    <lineage>
        <taxon>Eukaryota</taxon>
        <taxon>Fungi</taxon>
        <taxon>Dikarya</taxon>
        <taxon>Basidiomycota</taxon>
        <taxon>Agaricomycotina</taxon>
        <taxon>Agaricomycetes</taxon>
        <taxon>Agaricomycetidae</taxon>
        <taxon>Boletales</taxon>
        <taxon>Suillineae</taxon>
        <taxon>Suillaceae</taxon>
        <taxon>Suillus</taxon>
    </lineage>
</organism>
<accession>A0A9P7A7I2</accession>
<evidence type="ECO:0000313" key="10">
    <source>
        <dbReference type="Proteomes" id="UP000714275"/>
    </source>
</evidence>
<evidence type="ECO:0000256" key="1">
    <source>
        <dbReference type="ARBA" id="ARBA00004477"/>
    </source>
</evidence>
<reference evidence="9" key="1">
    <citation type="journal article" date="2020" name="New Phytol.">
        <title>Comparative genomics reveals dynamic genome evolution in host specialist ectomycorrhizal fungi.</title>
        <authorList>
            <person name="Lofgren L.A."/>
            <person name="Nguyen N.H."/>
            <person name="Vilgalys R."/>
            <person name="Ruytinx J."/>
            <person name="Liao H.L."/>
            <person name="Branco S."/>
            <person name="Kuo A."/>
            <person name="LaButti K."/>
            <person name="Lipzen A."/>
            <person name="Andreopoulos W."/>
            <person name="Pangilinan J."/>
            <person name="Riley R."/>
            <person name="Hundley H."/>
            <person name="Na H."/>
            <person name="Barry K."/>
            <person name="Grigoriev I.V."/>
            <person name="Stajich J.E."/>
            <person name="Kennedy P.G."/>
        </authorList>
    </citation>
    <scope>NUCLEOTIDE SEQUENCE</scope>
    <source>
        <strain evidence="9">DOB743</strain>
    </source>
</reference>
<dbReference type="Proteomes" id="UP000714275">
    <property type="component" value="Unassembled WGS sequence"/>
</dbReference>
<keyword evidence="10" id="KW-1185">Reference proteome</keyword>
<evidence type="ECO:0000256" key="2">
    <source>
        <dbReference type="ARBA" id="ARBA00009436"/>
    </source>
</evidence>
<dbReference type="EMBL" id="JABBWD010000002">
    <property type="protein sequence ID" value="KAG1782906.1"/>
    <property type="molecule type" value="Genomic_DNA"/>
</dbReference>
<protein>
    <recommendedName>
        <fullName evidence="3">ER membrane protein complex subunit 6</fullName>
    </recommendedName>
</protein>
<comment type="subcellular location">
    <subcellularLocation>
        <location evidence="1">Endoplasmic reticulum membrane</location>
        <topology evidence="1">Multi-pass membrane protein</topology>
    </subcellularLocation>
</comment>
<proteinExistence type="inferred from homology"/>
<feature type="transmembrane region" description="Helical" evidence="8">
    <location>
        <begin position="46"/>
        <end position="66"/>
    </location>
</feature>
<dbReference type="GO" id="GO:0000045">
    <property type="term" value="P:autophagosome assembly"/>
    <property type="evidence" value="ECO:0007669"/>
    <property type="project" value="TreeGrafter"/>
</dbReference>
<gene>
    <name evidence="9" type="ORF">EV702DRAFT_232004</name>
</gene>